<dbReference type="Proteomes" id="UP001055336">
    <property type="component" value="Chromosome"/>
</dbReference>
<keyword evidence="2" id="KW-1185">Reference proteome</keyword>
<organism evidence="1 2">
    <name type="scientific">Mycobacterium paraterrae</name>
    <dbReference type="NCBI Taxonomy" id="577492"/>
    <lineage>
        <taxon>Bacteria</taxon>
        <taxon>Bacillati</taxon>
        <taxon>Actinomycetota</taxon>
        <taxon>Actinomycetes</taxon>
        <taxon>Mycobacteriales</taxon>
        <taxon>Mycobacteriaceae</taxon>
        <taxon>Mycobacterium</taxon>
    </lineage>
</organism>
<evidence type="ECO:0000313" key="2">
    <source>
        <dbReference type="Proteomes" id="UP001055336"/>
    </source>
</evidence>
<proteinExistence type="predicted"/>
<dbReference type="EMBL" id="CP092488">
    <property type="protein sequence ID" value="UMB68360.1"/>
    <property type="molecule type" value="Genomic_DNA"/>
</dbReference>
<sequence length="45" mass="4667">MITRNAFDVRPAGDVGSAHAAISAAAHKRIAAAKTQRPWIGALPT</sequence>
<name>A0ABY3VJK6_9MYCO</name>
<accession>A0ABY3VJK6</accession>
<evidence type="ECO:0000313" key="1">
    <source>
        <dbReference type="EMBL" id="UMB68360.1"/>
    </source>
</evidence>
<gene>
    <name evidence="1" type="ORF">MKK62_18245</name>
</gene>
<reference evidence="1" key="1">
    <citation type="submission" date="2022-08" db="EMBL/GenBank/DDBJ databases">
        <title>Whole genome sequencing of non-tuberculosis mycobacteria type-strains.</title>
        <authorList>
            <person name="Igarashi Y."/>
            <person name="Osugi A."/>
            <person name="Mitarai S."/>
        </authorList>
    </citation>
    <scope>NUCLEOTIDE SEQUENCE</scope>
    <source>
        <strain evidence="1">DSM 45127</strain>
    </source>
</reference>
<protein>
    <submittedName>
        <fullName evidence="1">Uncharacterized protein</fullName>
    </submittedName>
</protein>
<dbReference type="RefSeq" id="WP_240258820.1">
    <property type="nucleotide sequence ID" value="NZ_CP092488.2"/>
</dbReference>